<dbReference type="AlphaFoldDB" id="A0A9X2TZP5"/>
<dbReference type="InterPro" id="IPR036188">
    <property type="entry name" value="FAD/NAD-bd_sf"/>
</dbReference>
<organism evidence="1 2">
    <name type="scientific">Salinibacter ruber</name>
    <dbReference type="NCBI Taxonomy" id="146919"/>
    <lineage>
        <taxon>Bacteria</taxon>
        <taxon>Pseudomonadati</taxon>
        <taxon>Rhodothermota</taxon>
        <taxon>Rhodothermia</taxon>
        <taxon>Rhodothermales</taxon>
        <taxon>Salinibacteraceae</taxon>
        <taxon>Salinibacter</taxon>
    </lineage>
</organism>
<feature type="non-terminal residue" evidence="1">
    <location>
        <position position="31"/>
    </location>
</feature>
<sequence length="31" mass="3179">MATDYDCVIVGSGPGGYETAIRATQLGMETA</sequence>
<dbReference type="SUPFAM" id="SSF51905">
    <property type="entry name" value="FAD/NAD(P)-binding domain"/>
    <property type="match status" value="1"/>
</dbReference>
<accession>A0A9X2TZP5</accession>
<protein>
    <submittedName>
        <fullName evidence="1">Pyruvate/2-oxoglutarate dehydrogenase complex dihydrolipoamide dehydrogenase (E3) component</fullName>
    </submittedName>
</protein>
<proteinExistence type="predicted"/>
<gene>
    <name evidence="1" type="ORF">GGQ01_002789</name>
</gene>
<keyword evidence="1" id="KW-0670">Pyruvate</keyword>
<dbReference type="Gene3D" id="3.50.50.60">
    <property type="entry name" value="FAD/NAD(P)-binding domain"/>
    <property type="match status" value="1"/>
</dbReference>
<dbReference type="EMBL" id="JANUBF010000023">
    <property type="protein sequence ID" value="MCS4037702.1"/>
    <property type="molecule type" value="Genomic_DNA"/>
</dbReference>
<reference evidence="1" key="1">
    <citation type="submission" date="2022-08" db="EMBL/GenBank/DDBJ databases">
        <title>Genomic Encyclopedia of Type Strains, Phase V (KMG-V): Genome sequencing to study the core and pangenomes of soil and plant-associated prokaryotes.</title>
        <authorList>
            <person name="Whitman W."/>
        </authorList>
    </citation>
    <scope>NUCLEOTIDE SEQUENCE</scope>
    <source>
        <strain evidence="1">SP3012</strain>
    </source>
</reference>
<comment type="caution">
    <text evidence="1">The sequence shown here is derived from an EMBL/GenBank/DDBJ whole genome shotgun (WGS) entry which is preliminary data.</text>
</comment>
<name>A0A9X2TZP5_9BACT</name>
<dbReference type="Proteomes" id="UP001155040">
    <property type="component" value="Unassembled WGS sequence"/>
</dbReference>
<evidence type="ECO:0000313" key="2">
    <source>
        <dbReference type="Proteomes" id="UP001155040"/>
    </source>
</evidence>
<evidence type="ECO:0000313" key="1">
    <source>
        <dbReference type="EMBL" id="MCS4037702.1"/>
    </source>
</evidence>